<proteinExistence type="predicted"/>
<evidence type="ECO:0000256" key="2">
    <source>
        <dbReference type="ARBA" id="ARBA00023125"/>
    </source>
</evidence>
<dbReference type="EMBL" id="JAQAGZ010000001">
    <property type="protein sequence ID" value="MCZ8511090.1"/>
    <property type="molecule type" value="Genomic_DNA"/>
</dbReference>
<dbReference type="InterPro" id="IPR041522">
    <property type="entry name" value="CdaR_GGDEF"/>
</dbReference>
<evidence type="ECO:0000256" key="1">
    <source>
        <dbReference type="ARBA" id="ARBA00023015"/>
    </source>
</evidence>
<keyword evidence="2" id="KW-0238">DNA-binding</keyword>
<keyword evidence="1" id="KW-0805">Transcription regulation</keyword>
<dbReference type="PROSITE" id="PS01124">
    <property type="entry name" value="HTH_ARAC_FAMILY_2"/>
    <property type="match status" value="1"/>
</dbReference>
<dbReference type="InterPro" id="IPR009057">
    <property type="entry name" value="Homeodomain-like_sf"/>
</dbReference>
<keyword evidence="3" id="KW-0804">Transcription</keyword>
<name>A0ABT4Q309_9BACL</name>
<accession>A0ABT4Q309</accession>
<dbReference type="SUPFAM" id="SSF46689">
    <property type="entry name" value="Homeodomain-like"/>
    <property type="match status" value="2"/>
</dbReference>
<keyword evidence="6" id="KW-1185">Reference proteome</keyword>
<dbReference type="Proteomes" id="UP001527882">
    <property type="component" value="Unassembled WGS sequence"/>
</dbReference>
<comment type="caution">
    <text evidence="5">The sequence shown here is derived from an EMBL/GenBank/DDBJ whole genome shotgun (WGS) entry which is preliminary data.</text>
</comment>
<organism evidence="5 6">
    <name type="scientific">Paenibacillus gyeongsangnamensis</name>
    <dbReference type="NCBI Taxonomy" id="3388067"/>
    <lineage>
        <taxon>Bacteria</taxon>
        <taxon>Bacillati</taxon>
        <taxon>Bacillota</taxon>
        <taxon>Bacilli</taxon>
        <taxon>Bacillales</taxon>
        <taxon>Paenibacillaceae</taxon>
        <taxon>Paenibacillus</taxon>
    </lineage>
</organism>
<dbReference type="SMART" id="SM00342">
    <property type="entry name" value="HTH_ARAC"/>
    <property type="match status" value="1"/>
</dbReference>
<dbReference type="InterPro" id="IPR018062">
    <property type="entry name" value="HTH_AraC-typ_CS"/>
</dbReference>
<evidence type="ECO:0000256" key="3">
    <source>
        <dbReference type="ARBA" id="ARBA00023163"/>
    </source>
</evidence>
<protein>
    <submittedName>
        <fullName evidence="5">Helix-turn-helix domain-containing protein</fullName>
    </submittedName>
</protein>
<evidence type="ECO:0000313" key="6">
    <source>
        <dbReference type="Proteomes" id="UP001527882"/>
    </source>
</evidence>
<dbReference type="InterPro" id="IPR018060">
    <property type="entry name" value="HTH_AraC"/>
</dbReference>
<gene>
    <name evidence="5" type="ORF">O9H85_01290</name>
</gene>
<dbReference type="RefSeq" id="WP_269879459.1">
    <property type="nucleotide sequence ID" value="NZ_JAQAGZ010000001.1"/>
</dbReference>
<dbReference type="PANTHER" id="PTHR43280:SF28">
    <property type="entry name" value="HTH-TYPE TRANSCRIPTIONAL ACTIVATOR RHAS"/>
    <property type="match status" value="1"/>
</dbReference>
<evidence type="ECO:0000313" key="5">
    <source>
        <dbReference type="EMBL" id="MCZ8511090.1"/>
    </source>
</evidence>
<dbReference type="Pfam" id="PF12833">
    <property type="entry name" value="HTH_18"/>
    <property type="match status" value="1"/>
</dbReference>
<reference evidence="5 6" key="1">
    <citation type="submission" date="2022-12" db="EMBL/GenBank/DDBJ databases">
        <title>Draft genome sequence of Paenibacillus sp. dW9.</title>
        <authorList>
            <person name="Choi E.-W."/>
            <person name="Kim D.-U."/>
        </authorList>
    </citation>
    <scope>NUCLEOTIDE SEQUENCE [LARGE SCALE GENOMIC DNA]</scope>
    <source>
        <strain evidence="6">dW9</strain>
    </source>
</reference>
<dbReference type="Gene3D" id="1.10.10.60">
    <property type="entry name" value="Homeodomain-like"/>
    <property type="match status" value="2"/>
</dbReference>
<feature type="domain" description="HTH araC/xylS-type" evidence="4">
    <location>
        <begin position="647"/>
        <end position="744"/>
    </location>
</feature>
<evidence type="ECO:0000259" key="4">
    <source>
        <dbReference type="PROSITE" id="PS01124"/>
    </source>
</evidence>
<dbReference type="PROSITE" id="PS00041">
    <property type="entry name" value="HTH_ARAC_FAMILY_1"/>
    <property type="match status" value="1"/>
</dbReference>
<dbReference type="PANTHER" id="PTHR43280">
    <property type="entry name" value="ARAC-FAMILY TRANSCRIPTIONAL REGULATOR"/>
    <property type="match status" value="1"/>
</dbReference>
<dbReference type="Pfam" id="PF17853">
    <property type="entry name" value="GGDEF_2"/>
    <property type="match status" value="1"/>
</dbReference>
<sequence length="747" mass="83764">MIITSIPGLITGVLIYKFAGGRIENEMVQLHKNQIARRAEQMDSQLSFLELSLSHWAFDTKFDYGLKETDFFKQFQSTKDLTKTLLLMQGSLPLTRRIELYAEGLQTVHFDPEFSLVTPDSEPNSEFRRLLAGDGSVYWTQLPAGERKEIALVQKIPGTSPEPFGVLVARLDRDRLSELLKTLAPYDDGEALLLDAGGKLLAAAGSSALPAGFQELLLKEAARRAGTEPSFLLEVGRSTYSVSTGTFGRIASDWTYVSAAPINAMTAPVLFLSKVIAAVSAAGLLLAAILAWFASNRIYLPLGRLLRMLTEGSAVAAIGREDEFKLIEKEWRQLSGESLALRHKLEDQLPQVREGFLLQLVYGYLSASSEEDLRRRMRQYGWAVEDRVYRVLVLQLTGMTQADQKGRFSPGDEGLVTFAAANMIGELAAERFNQAEVINFHNLTVGLLLLMPAERSSSSAVYELADSLTQAVNRMLKMRVTLSIAAPTAEVKAIPAQFDEARIALSYRMFGHENQLIDLELRHAGEPERGFQYPFAEEREMIQAMRTGRQAEAEAAVSVFLQALTTGGAKEVEVQQGLLNLLGSLQHAAMQSGLSPAKLFKGSNPFEQLASIHEEEQIRSWFVSKVIRPYITAMEERSDDQVKKMIEEAMLYMQEHYRNDISLDELAEHCGTNVFMLSRSFKQVTGKNFIDYLTELRMAKAKELLRNSERKINDIAEQVGYQHSYFNRIFKKYEGITPTRYRENSRT</sequence>